<dbReference type="EMBL" id="GGEC01062110">
    <property type="protein sequence ID" value="MBX42594.1"/>
    <property type="molecule type" value="Transcribed_RNA"/>
</dbReference>
<accession>A0A2P2NJI7</accession>
<protein>
    <submittedName>
        <fullName evidence="1">Uncharacterized protein</fullName>
    </submittedName>
</protein>
<organism evidence="1">
    <name type="scientific">Rhizophora mucronata</name>
    <name type="common">Asiatic mangrove</name>
    <dbReference type="NCBI Taxonomy" id="61149"/>
    <lineage>
        <taxon>Eukaryota</taxon>
        <taxon>Viridiplantae</taxon>
        <taxon>Streptophyta</taxon>
        <taxon>Embryophyta</taxon>
        <taxon>Tracheophyta</taxon>
        <taxon>Spermatophyta</taxon>
        <taxon>Magnoliopsida</taxon>
        <taxon>eudicotyledons</taxon>
        <taxon>Gunneridae</taxon>
        <taxon>Pentapetalae</taxon>
        <taxon>rosids</taxon>
        <taxon>fabids</taxon>
        <taxon>Malpighiales</taxon>
        <taxon>Rhizophoraceae</taxon>
        <taxon>Rhizophora</taxon>
    </lineage>
</organism>
<name>A0A2P2NJI7_RHIMU</name>
<dbReference type="AlphaFoldDB" id="A0A2P2NJI7"/>
<reference evidence="1" key="1">
    <citation type="submission" date="2018-02" db="EMBL/GenBank/DDBJ databases">
        <title>Rhizophora mucronata_Transcriptome.</title>
        <authorList>
            <person name="Meera S.P."/>
            <person name="Sreeshan A."/>
            <person name="Augustine A."/>
        </authorList>
    </citation>
    <scope>NUCLEOTIDE SEQUENCE</scope>
    <source>
        <tissue evidence="1">Leaf</tissue>
    </source>
</reference>
<evidence type="ECO:0000313" key="1">
    <source>
        <dbReference type="EMBL" id="MBX42594.1"/>
    </source>
</evidence>
<sequence>MISPQIFGFPRFPRTIQKSQNDRSWHSKILQRLKWSSFLCGYAQN</sequence>
<proteinExistence type="predicted"/>